<dbReference type="OrthoDB" id="5968829at2759"/>
<organism evidence="2 3">
    <name type="scientific">Marchantia polymorpha</name>
    <name type="common">Common liverwort</name>
    <name type="synonym">Marchantia aquatica</name>
    <dbReference type="NCBI Taxonomy" id="3197"/>
    <lineage>
        <taxon>Eukaryota</taxon>
        <taxon>Viridiplantae</taxon>
        <taxon>Streptophyta</taxon>
        <taxon>Embryophyta</taxon>
        <taxon>Marchantiophyta</taxon>
        <taxon>Marchantiopsida</taxon>
        <taxon>Marchantiidae</taxon>
        <taxon>Marchantiales</taxon>
        <taxon>Marchantiaceae</taxon>
        <taxon>Marchantia</taxon>
    </lineage>
</organism>
<dbReference type="Gene3D" id="3.40.50.410">
    <property type="entry name" value="von Willebrand factor, type A domain"/>
    <property type="match status" value="1"/>
</dbReference>
<gene>
    <name evidence="2" type="ORF">MARPO_0075s0011</name>
</gene>
<reference evidence="3" key="1">
    <citation type="journal article" date="2017" name="Cell">
        <title>Insights into land plant evolution garnered from the Marchantia polymorpha genome.</title>
        <authorList>
            <person name="Bowman J.L."/>
            <person name="Kohchi T."/>
            <person name="Yamato K.T."/>
            <person name="Jenkins J."/>
            <person name="Shu S."/>
            <person name="Ishizaki K."/>
            <person name="Yamaoka S."/>
            <person name="Nishihama R."/>
            <person name="Nakamura Y."/>
            <person name="Berger F."/>
            <person name="Adam C."/>
            <person name="Aki S.S."/>
            <person name="Althoff F."/>
            <person name="Araki T."/>
            <person name="Arteaga-Vazquez M.A."/>
            <person name="Balasubrmanian S."/>
            <person name="Barry K."/>
            <person name="Bauer D."/>
            <person name="Boehm C.R."/>
            <person name="Briginshaw L."/>
            <person name="Caballero-Perez J."/>
            <person name="Catarino B."/>
            <person name="Chen F."/>
            <person name="Chiyoda S."/>
            <person name="Chovatia M."/>
            <person name="Davies K.M."/>
            <person name="Delmans M."/>
            <person name="Demura T."/>
            <person name="Dierschke T."/>
            <person name="Dolan L."/>
            <person name="Dorantes-Acosta A.E."/>
            <person name="Eklund D.M."/>
            <person name="Florent S.N."/>
            <person name="Flores-Sandoval E."/>
            <person name="Fujiyama A."/>
            <person name="Fukuzawa H."/>
            <person name="Galik B."/>
            <person name="Grimanelli D."/>
            <person name="Grimwood J."/>
            <person name="Grossniklaus U."/>
            <person name="Hamada T."/>
            <person name="Haseloff J."/>
            <person name="Hetherington A.J."/>
            <person name="Higo A."/>
            <person name="Hirakawa Y."/>
            <person name="Hundley H.N."/>
            <person name="Ikeda Y."/>
            <person name="Inoue K."/>
            <person name="Inoue S.I."/>
            <person name="Ishida S."/>
            <person name="Jia Q."/>
            <person name="Kakita M."/>
            <person name="Kanazawa T."/>
            <person name="Kawai Y."/>
            <person name="Kawashima T."/>
            <person name="Kennedy M."/>
            <person name="Kinose K."/>
            <person name="Kinoshita T."/>
            <person name="Kohara Y."/>
            <person name="Koide E."/>
            <person name="Komatsu K."/>
            <person name="Kopischke S."/>
            <person name="Kubo M."/>
            <person name="Kyozuka J."/>
            <person name="Lagercrantz U."/>
            <person name="Lin S.S."/>
            <person name="Lindquist E."/>
            <person name="Lipzen A.M."/>
            <person name="Lu C.W."/>
            <person name="De Luna E."/>
            <person name="Martienssen R.A."/>
            <person name="Minamino N."/>
            <person name="Mizutani M."/>
            <person name="Mizutani M."/>
            <person name="Mochizuki N."/>
            <person name="Monte I."/>
            <person name="Mosher R."/>
            <person name="Nagasaki H."/>
            <person name="Nakagami H."/>
            <person name="Naramoto S."/>
            <person name="Nishitani K."/>
            <person name="Ohtani M."/>
            <person name="Okamoto T."/>
            <person name="Okumura M."/>
            <person name="Phillips J."/>
            <person name="Pollak B."/>
            <person name="Reinders A."/>
            <person name="Rovekamp M."/>
            <person name="Sano R."/>
            <person name="Sawa S."/>
            <person name="Schmid M.W."/>
            <person name="Shirakawa M."/>
            <person name="Solano R."/>
            <person name="Spunde A."/>
            <person name="Suetsugu N."/>
            <person name="Sugano S."/>
            <person name="Sugiyama A."/>
            <person name="Sun R."/>
            <person name="Suzuki Y."/>
            <person name="Takenaka M."/>
            <person name="Takezawa D."/>
            <person name="Tomogane H."/>
            <person name="Tsuzuki M."/>
            <person name="Ueda T."/>
            <person name="Umeda M."/>
            <person name="Ward J.M."/>
            <person name="Watanabe Y."/>
            <person name="Yazaki K."/>
            <person name="Yokoyama R."/>
            <person name="Yoshitake Y."/>
            <person name="Yotsui I."/>
            <person name="Zachgo S."/>
            <person name="Schmutz J."/>
        </authorList>
    </citation>
    <scope>NUCLEOTIDE SEQUENCE [LARGE SCALE GENOMIC DNA]</scope>
    <source>
        <strain evidence="3">Tak-1</strain>
    </source>
</reference>
<feature type="domain" description="VWFA" evidence="1">
    <location>
        <begin position="80"/>
        <end position="230"/>
    </location>
</feature>
<evidence type="ECO:0000313" key="2">
    <source>
        <dbReference type="EMBL" id="PTQ34883.1"/>
    </source>
</evidence>
<dbReference type="InterPro" id="IPR036465">
    <property type="entry name" value="vWFA_dom_sf"/>
</dbReference>
<dbReference type="Pfam" id="PF13768">
    <property type="entry name" value="VWA_3"/>
    <property type="match status" value="1"/>
</dbReference>
<sequence length="717" mass="79400">MGTHSPSTSPSEEERDECKGYVTLSQTASDRDSDFVLIVSTADMGQPQAIVETHSALGNNQRAVLLSLVPKFQMSRISPEIIFIADINGIMGRQLPQLRHALTVFLKTLTVGVKFNICTFGSSHSFLWPESMPYDKENLHTALKYVQTFEEDLRGIQILPPVEDALQKRYKDLQTEIIVLNHMPINYTESLLDFVRKECDGGDVRVFSLGIGSEANVEGLARAGRGYAHIVGIGDELDVEVLWMLNAALQEHVKEYKISFSAADSTSPAATTSKSEHGGDEALEIVQHEESSSAPAPKPEEAKLQPEVISLSTASASADAKSKHLSSTERFAHLPALEVPTRIQTPHRIPPLYPLCRTNVYVLLSGSEPTPRVITLWCHTTSGSRVKLNVPVRDVGLGTTVHHLAAKELLEELEVGGSYLHSGEFGVDPQTEPETFVDVVAREGWRVGSTFGVAGKWTNFVVVQAEEPKFDRPEHRASKSYVTFDTGSPTLLSCEPESLVSLVGMRRSERRSTVVSGVLGNRSAPPMWDLCSASQCSRLPRSLSVEEFGSVNELIRDPQDLELEGLDDSGPSECDGETVTQFAKSFEEMIAKLDEEHSNEPDPEEWVSGVVDHLTTWILQQGQGLETATLKALDRDVLQALVCSAMLALRFEKEGRVFHGAWGRIQAKINGWAVQTAGEAAWNALKNVWYQEYMQFWLEHGEEEDVYRERRGSGYYY</sequence>
<evidence type="ECO:0000259" key="1">
    <source>
        <dbReference type="Pfam" id="PF13768"/>
    </source>
</evidence>
<dbReference type="SUPFAM" id="SSF53300">
    <property type="entry name" value="vWA-like"/>
    <property type="match status" value="1"/>
</dbReference>
<proteinExistence type="predicted"/>
<dbReference type="PANTHER" id="PTHR45737">
    <property type="entry name" value="VON WILLEBRAND FACTOR A DOMAIN-CONTAINING PROTEIN 5A"/>
    <property type="match status" value="1"/>
</dbReference>
<dbReference type="InterPro" id="IPR002035">
    <property type="entry name" value="VWF_A"/>
</dbReference>
<accession>A0A2R6WM08</accession>
<dbReference type="PANTHER" id="PTHR45737:SF6">
    <property type="entry name" value="VON WILLEBRAND FACTOR A DOMAIN-CONTAINING PROTEIN 5A"/>
    <property type="match status" value="1"/>
</dbReference>
<dbReference type="Gramene" id="Mp2g02490.1">
    <property type="protein sequence ID" value="Mp2g02490.1.cds1"/>
    <property type="gene ID" value="Mp2g02490"/>
</dbReference>
<dbReference type="EMBL" id="KZ772747">
    <property type="protein sequence ID" value="PTQ34883.1"/>
    <property type="molecule type" value="Genomic_DNA"/>
</dbReference>
<protein>
    <recommendedName>
        <fullName evidence="1">VWFA domain-containing protein</fullName>
    </recommendedName>
</protein>
<keyword evidence="3" id="KW-1185">Reference proteome</keyword>
<dbReference type="AlphaFoldDB" id="A0A2R6WM08"/>
<name>A0A2R6WM08_MARPO</name>
<evidence type="ECO:0000313" key="3">
    <source>
        <dbReference type="Proteomes" id="UP000244005"/>
    </source>
</evidence>
<dbReference type="Proteomes" id="UP000244005">
    <property type="component" value="Unassembled WGS sequence"/>
</dbReference>